<evidence type="ECO:0000256" key="3">
    <source>
        <dbReference type="ARBA" id="ARBA00022729"/>
    </source>
</evidence>
<dbReference type="PANTHER" id="PTHR35936:SF38">
    <property type="entry name" value="GLUTAMINE-BINDING PERIPLASMIC PROTEIN"/>
    <property type="match status" value="1"/>
</dbReference>
<protein>
    <submittedName>
        <fullName evidence="8">Amino acid ABC transporter substrate-binding protein</fullName>
    </submittedName>
</protein>
<gene>
    <name evidence="8" type="ORF">DM558_10915</name>
</gene>
<evidence type="ECO:0000313" key="8">
    <source>
        <dbReference type="EMBL" id="AZS51248.1"/>
    </source>
</evidence>
<dbReference type="EMBL" id="CP029822">
    <property type="protein sequence ID" value="AZS51248.1"/>
    <property type="molecule type" value="Genomic_DNA"/>
</dbReference>
<dbReference type="GO" id="GO:0030313">
    <property type="term" value="C:cell envelope"/>
    <property type="evidence" value="ECO:0007669"/>
    <property type="project" value="UniProtKB-SubCell"/>
</dbReference>
<dbReference type="GO" id="GO:0016020">
    <property type="term" value="C:membrane"/>
    <property type="evidence" value="ECO:0007669"/>
    <property type="project" value="InterPro"/>
</dbReference>
<proteinExistence type="inferred from homology"/>
<dbReference type="InterPro" id="IPR001638">
    <property type="entry name" value="Solute-binding_3/MltF_N"/>
</dbReference>
<feature type="domain" description="Solute-binding protein family 3/N-terminal" evidence="6">
    <location>
        <begin position="32"/>
        <end position="256"/>
    </location>
</feature>
<dbReference type="Pfam" id="PF00497">
    <property type="entry name" value="SBP_bac_3"/>
    <property type="match status" value="1"/>
</dbReference>
<feature type="chain" id="PRO_5018776741" evidence="5">
    <location>
        <begin position="22"/>
        <end position="263"/>
    </location>
</feature>
<sequence length="263" mass="30073">MKKLLTILSFCVVCFFNSVYAGMVEDVVQRGSLKVGLTPTYIPFEMTNKQGEIIGFEVDILRSMAKSMGVKLELISVSYDGLIPGMLTGKFDLIASGMTINQQRNLKLNFSEPFIQTGQTLIIRKDLDHKVKSYKDLNQEQYRITSQVGTTGEVLAKKYMNKAQYYGYNSEAEAFLEVVNGKADAFIFDETYNVIALHRLGNNKVLHLDQPITKEPIAFAVMQGDYDSVNWINNFLNQIKNDGTYNQIYNKWFKKMDWLKDME</sequence>
<keyword evidence="3 5" id="KW-0732">Signal</keyword>
<dbReference type="GO" id="GO:0015276">
    <property type="term" value="F:ligand-gated monoatomic ion channel activity"/>
    <property type="evidence" value="ECO:0007669"/>
    <property type="project" value="InterPro"/>
</dbReference>
<dbReference type="CDD" id="cd13629">
    <property type="entry name" value="PBP2_Dsm1740"/>
    <property type="match status" value="1"/>
</dbReference>
<evidence type="ECO:0000259" key="7">
    <source>
        <dbReference type="SMART" id="SM00079"/>
    </source>
</evidence>
<feature type="domain" description="Ionotropic glutamate receptor C-terminal" evidence="7">
    <location>
        <begin position="32"/>
        <end position="255"/>
    </location>
</feature>
<dbReference type="SUPFAM" id="SSF53850">
    <property type="entry name" value="Periplasmic binding protein-like II"/>
    <property type="match status" value="1"/>
</dbReference>
<comment type="similarity">
    <text evidence="2 4">Belongs to the bacterial solute-binding protein 3 family.</text>
</comment>
<reference evidence="9" key="1">
    <citation type="submission" date="2018-06" db="EMBL/GenBank/DDBJ databases">
        <title>Complete genome of Pseudomonas insecticola strain QZS01.</title>
        <authorList>
            <person name="Wang J."/>
            <person name="Su Q."/>
        </authorList>
    </citation>
    <scope>NUCLEOTIDE SEQUENCE [LARGE SCALE GENOMIC DNA]</scope>
    <source>
        <strain evidence="9">QZS01</strain>
    </source>
</reference>
<comment type="subcellular location">
    <subcellularLocation>
        <location evidence="1">Cell envelope</location>
    </subcellularLocation>
</comment>
<organism evidence="8 9">
    <name type="scientific">Entomomonas moraniae</name>
    <dbReference type="NCBI Taxonomy" id="2213226"/>
    <lineage>
        <taxon>Bacteria</taxon>
        <taxon>Pseudomonadati</taxon>
        <taxon>Pseudomonadota</taxon>
        <taxon>Gammaproteobacteria</taxon>
        <taxon>Pseudomonadales</taxon>
        <taxon>Pseudomonadaceae</taxon>
        <taxon>Entomomonas</taxon>
    </lineage>
</organism>
<evidence type="ECO:0000259" key="6">
    <source>
        <dbReference type="SMART" id="SM00062"/>
    </source>
</evidence>
<name>A0A3Q9JJS1_9GAMM</name>
<accession>A0A3Q9JJS1</accession>
<dbReference type="AlphaFoldDB" id="A0A3Q9JJS1"/>
<dbReference type="Proteomes" id="UP000273143">
    <property type="component" value="Chromosome"/>
</dbReference>
<feature type="signal peptide" evidence="5">
    <location>
        <begin position="1"/>
        <end position="21"/>
    </location>
</feature>
<keyword evidence="9" id="KW-1185">Reference proteome</keyword>
<dbReference type="PANTHER" id="PTHR35936">
    <property type="entry name" value="MEMBRANE-BOUND LYTIC MUREIN TRANSGLYCOSYLASE F"/>
    <property type="match status" value="1"/>
</dbReference>
<evidence type="ECO:0000256" key="2">
    <source>
        <dbReference type="ARBA" id="ARBA00010333"/>
    </source>
</evidence>
<evidence type="ECO:0000256" key="4">
    <source>
        <dbReference type="RuleBase" id="RU003744"/>
    </source>
</evidence>
<dbReference type="InterPro" id="IPR001320">
    <property type="entry name" value="Iontro_rcpt_C"/>
</dbReference>
<evidence type="ECO:0000256" key="5">
    <source>
        <dbReference type="SAM" id="SignalP"/>
    </source>
</evidence>
<evidence type="ECO:0000256" key="1">
    <source>
        <dbReference type="ARBA" id="ARBA00004196"/>
    </source>
</evidence>
<dbReference type="RefSeq" id="WP_127164020.1">
    <property type="nucleotide sequence ID" value="NZ_CP029822.1"/>
</dbReference>
<evidence type="ECO:0000313" key="9">
    <source>
        <dbReference type="Proteomes" id="UP000273143"/>
    </source>
</evidence>
<dbReference type="InterPro" id="IPR018313">
    <property type="entry name" value="SBP_3_CS"/>
</dbReference>
<dbReference type="KEGG" id="emo:DM558_10915"/>
<dbReference type="SMART" id="SM00062">
    <property type="entry name" value="PBPb"/>
    <property type="match status" value="1"/>
</dbReference>
<dbReference type="PROSITE" id="PS01039">
    <property type="entry name" value="SBP_BACTERIAL_3"/>
    <property type="match status" value="1"/>
</dbReference>
<dbReference type="Gene3D" id="3.40.190.10">
    <property type="entry name" value="Periplasmic binding protein-like II"/>
    <property type="match status" value="2"/>
</dbReference>
<dbReference type="SMART" id="SM00079">
    <property type="entry name" value="PBPe"/>
    <property type="match status" value="1"/>
</dbReference>